<feature type="region of interest" description="Disordered" evidence="1">
    <location>
        <begin position="201"/>
        <end position="397"/>
    </location>
</feature>
<feature type="compositionally biased region" description="Gly residues" evidence="1">
    <location>
        <begin position="335"/>
        <end position="349"/>
    </location>
</feature>
<protein>
    <submittedName>
        <fullName evidence="3">Uncharacterized protein</fullName>
    </submittedName>
</protein>
<keyword evidence="2" id="KW-0732">Signal</keyword>
<proteinExistence type="predicted"/>
<feature type="chain" id="PRO_5009115359" evidence="2">
    <location>
        <begin position="21"/>
        <end position="397"/>
    </location>
</feature>
<dbReference type="AlphaFoldDB" id="A0A1E1W9F6"/>
<reference evidence="3" key="1">
    <citation type="submission" date="2015-09" db="EMBL/GenBank/DDBJ databases">
        <title>De novo assembly of Pectinophora gossypiella (Pink Bollworm) gut transcriptome.</title>
        <authorList>
            <person name="Tassone E.E."/>
        </authorList>
    </citation>
    <scope>NUCLEOTIDE SEQUENCE</scope>
</reference>
<evidence type="ECO:0000313" key="3">
    <source>
        <dbReference type="EMBL" id="JAT83603.1"/>
    </source>
</evidence>
<feature type="compositionally biased region" description="Basic and acidic residues" evidence="1">
    <location>
        <begin position="241"/>
        <end position="256"/>
    </location>
</feature>
<dbReference type="PROSITE" id="PS51257">
    <property type="entry name" value="PROKAR_LIPOPROTEIN"/>
    <property type="match status" value="1"/>
</dbReference>
<evidence type="ECO:0000256" key="1">
    <source>
        <dbReference type="SAM" id="MobiDB-lite"/>
    </source>
</evidence>
<organism evidence="3">
    <name type="scientific">Pectinophora gossypiella</name>
    <name type="common">Cotton pink bollworm</name>
    <name type="synonym">Depressaria gossypiella</name>
    <dbReference type="NCBI Taxonomy" id="13191"/>
    <lineage>
        <taxon>Eukaryota</taxon>
        <taxon>Metazoa</taxon>
        <taxon>Ecdysozoa</taxon>
        <taxon>Arthropoda</taxon>
        <taxon>Hexapoda</taxon>
        <taxon>Insecta</taxon>
        <taxon>Pterygota</taxon>
        <taxon>Neoptera</taxon>
        <taxon>Endopterygota</taxon>
        <taxon>Lepidoptera</taxon>
        <taxon>Glossata</taxon>
        <taxon>Ditrysia</taxon>
        <taxon>Gelechioidea</taxon>
        <taxon>Gelechiidae</taxon>
        <taxon>Apatetrinae</taxon>
        <taxon>Pectinophora</taxon>
    </lineage>
</organism>
<gene>
    <name evidence="3" type="ORF">g.9878</name>
</gene>
<sequence>MVFKITSIILTLTVVTSCTGRLYFRPLPIRKDELEAPTPVTSNFKYDQYDPMGLQKALSGNGIDYAVNGGGGGPPNQNDPDPNNYFGTHNVGPNKQGVAAQIWSANEEGNRNQEGVVGSNLGESAHMYDNSKPNGELVVNVPSPDAFKSSKYSGYRYNMDGFGPNTPDKRVLGYLNGRHAHIHLYGPNKSGVSMGVNHPEEQQEHHLPGPGDQNPSEPDDNNQGNRGIDYGPGGNEQPWVGHEEGTGNIDRGDSHGADFSGMNGYQPNGPKRPSPGGFGPGINPGNPGDFGPGPMNPGSPGGMNHPEEQNPGGFKPGMGSFRPGGPPPPPPQMGNQGGNDGGYEFGQNGGPNMPGKPNQGNFGGHNIILGGFNQTPGKFHKEGYGESDQVHSGHYFQ</sequence>
<feature type="compositionally biased region" description="Low complexity" evidence="1">
    <location>
        <begin position="75"/>
        <end position="84"/>
    </location>
</feature>
<feature type="region of interest" description="Disordered" evidence="1">
    <location>
        <begin position="67"/>
        <end position="91"/>
    </location>
</feature>
<dbReference type="EMBL" id="GDQN01007451">
    <property type="protein sequence ID" value="JAT83603.1"/>
    <property type="molecule type" value="Transcribed_RNA"/>
</dbReference>
<evidence type="ECO:0000256" key="2">
    <source>
        <dbReference type="SAM" id="SignalP"/>
    </source>
</evidence>
<feature type="compositionally biased region" description="Basic and acidic residues" evidence="1">
    <location>
        <begin position="379"/>
        <end position="391"/>
    </location>
</feature>
<name>A0A1E1W9F6_PECGO</name>
<feature type="compositionally biased region" description="Polar residues" evidence="1">
    <location>
        <begin position="213"/>
        <end position="225"/>
    </location>
</feature>
<accession>A0A1E1W9F6</accession>
<feature type="region of interest" description="Disordered" evidence="1">
    <location>
        <begin position="109"/>
        <end position="137"/>
    </location>
</feature>
<feature type="signal peptide" evidence="2">
    <location>
        <begin position="1"/>
        <end position="20"/>
    </location>
</feature>
<feature type="compositionally biased region" description="Low complexity" evidence="1">
    <location>
        <begin position="283"/>
        <end position="304"/>
    </location>
</feature>